<keyword evidence="2" id="KW-1185">Reference proteome</keyword>
<gene>
    <name evidence="1" type="ORF">Amon02_001028000</name>
</gene>
<accession>A0ACB5TYZ6</accession>
<evidence type="ECO:0000313" key="1">
    <source>
        <dbReference type="EMBL" id="GME97597.1"/>
    </source>
</evidence>
<sequence>MVKASPKSMISPVKIMEDDQFQIELPSKVDWKELGRQLMVQAQQLRELEHGALGLIHETYVNLIDLENTTQSSTASQFLQFLSIYHPFFRLTANHSNCYFHFPIHFKCNSKTSVR</sequence>
<proteinExistence type="predicted"/>
<organism evidence="1 2">
    <name type="scientific">Ambrosiozyma monospora</name>
    <name type="common">Yeast</name>
    <name type="synonym">Endomycopsis monosporus</name>
    <dbReference type="NCBI Taxonomy" id="43982"/>
    <lineage>
        <taxon>Eukaryota</taxon>
        <taxon>Fungi</taxon>
        <taxon>Dikarya</taxon>
        <taxon>Ascomycota</taxon>
        <taxon>Saccharomycotina</taxon>
        <taxon>Pichiomycetes</taxon>
        <taxon>Pichiales</taxon>
        <taxon>Pichiaceae</taxon>
        <taxon>Ambrosiozyma</taxon>
    </lineage>
</organism>
<name>A0ACB5TYZ6_AMBMO</name>
<evidence type="ECO:0000313" key="2">
    <source>
        <dbReference type="Proteomes" id="UP001165064"/>
    </source>
</evidence>
<dbReference type="EMBL" id="BSXS01010173">
    <property type="protein sequence ID" value="GME97597.1"/>
    <property type="molecule type" value="Genomic_DNA"/>
</dbReference>
<dbReference type="Proteomes" id="UP001165064">
    <property type="component" value="Unassembled WGS sequence"/>
</dbReference>
<comment type="caution">
    <text evidence="1">The sequence shown here is derived from an EMBL/GenBank/DDBJ whole genome shotgun (WGS) entry which is preliminary data.</text>
</comment>
<reference evidence="1" key="1">
    <citation type="submission" date="2023-04" db="EMBL/GenBank/DDBJ databases">
        <title>Ambrosiozyma monospora NBRC 10751.</title>
        <authorList>
            <person name="Ichikawa N."/>
            <person name="Sato H."/>
            <person name="Tonouchi N."/>
        </authorList>
    </citation>
    <scope>NUCLEOTIDE SEQUENCE</scope>
    <source>
        <strain evidence="1">NBRC 10751</strain>
    </source>
</reference>
<protein>
    <submittedName>
        <fullName evidence="1">Unnamed protein product</fullName>
    </submittedName>
</protein>